<dbReference type="OrthoDB" id="4822at2759"/>
<feature type="region of interest" description="Disordered" evidence="1">
    <location>
        <begin position="37"/>
        <end position="62"/>
    </location>
</feature>
<dbReference type="EMBL" id="BGZK01002922">
    <property type="protein sequence ID" value="GBP97377.1"/>
    <property type="molecule type" value="Genomic_DNA"/>
</dbReference>
<protein>
    <submittedName>
        <fullName evidence="3">Septin-interacting protein 1</fullName>
    </submittedName>
</protein>
<evidence type="ECO:0000259" key="2">
    <source>
        <dbReference type="Pfam" id="PF12457"/>
    </source>
</evidence>
<gene>
    <name evidence="3" type="primary">sip1</name>
    <name evidence="3" type="ORF">EVAR_70731_1</name>
</gene>
<organism evidence="3 4">
    <name type="scientific">Eumeta variegata</name>
    <name type="common">Bagworm moth</name>
    <name type="synonym">Eumeta japonica</name>
    <dbReference type="NCBI Taxonomy" id="151549"/>
    <lineage>
        <taxon>Eukaryota</taxon>
        <taxon>Metazoa</taxon>
        <taxon>Ecdysozoa</taxon>
        <taxon>Arthropoda</taxon>
        <taxon>Hexapoda</taxon>
        <taxon>Insecta</taxon>
        <taxon>Pterygota</taxon>
        <taxon>Neoptera</taxon>
        <taxon>Endopterygota</taxon>
        <taxon>Lepidoptera</taxon>
        <taxon>Glossata</taxon>
        <taxon>Ditrysia</taxon>
        <taxon>Tineoidea</taxon>
        <taxon>Psychidae</taxon>
        <taxon>Oiketicinae</taxon>
        <taxon>Eumeta</taxon>
    </lineage>
</organism>
<reference evidence="3 4" key="1">
    <citation type="journal article" date="2019" name="Commun. Biol.">
        <title>The bagworm genome reveals a unique fibroin gene that provides high tensile strength.</title>
        <authorList>
            <person name="Kono N."/>
            <person name="Nakamura H."/>
            <person name="Ohtoshi R."/>
            <person name="Tomita M."/>
            <person name="Numata K."/>
            <person name="Arakawa K."/>
        </authorList>
    </citation>
    <scope>NUCLEOTIDE SEQUENCE [LARGE SCALE GENOMIC DNA]</scope>
</reference>
<dbReference type="STRING" id="151549.A0A4C2AEY7"/>
<accession>A0A4C2AEY7</accession>
<evidence type="ECO:0000313" key="4">
    <source>
        <dbReference type="Proteomes" id="UP000299102"/>
    </source>
</evidence>
<name>A0A4C2AEY7_EUMVA</name>
<dbReference type="Pfam" id="PF12457">
    <property type="entry name" value="TIP_N"/>
    <property type="match status" value="1"/>
</dbReference>
<keyword evidence="4" id="KW-1185">Reference proteome</keyword>
<evidence type="ECO:0000256" key="1">
    <source>
        <dbReference type="SAM" id="MobiDB-lite"/>
    </source>
</evidence>
<dbReference type="InterPro" id="IPR022159">
    <property type="entry name" value="STIP/TFIP11_N"/>
</dbReference>
<feature type="compositionally biased region" description="Acidic residues" evidence="1">
    <location>
        <begin position="40"/>
        <end position="49"/>
    </location>
</feature>
<dbReference type="Proteomes" id="UP000299102">
    <property type="component" value="Unassembled WGS sequence"/>
</dbReference>
<sequence>MSDNEYERFEITDYDLDNEFNQIGLKKQTKQQQIYGIWADDSDNDDDEESSRRQTWREKRTHGIGLVGSQQQRLYSIQ</sequence>
<comment type="caution">
    <text evidence="3">The sequence shown here is derived from an EMBL/GenBank/DDBJ whole genome shotgun (WGS) entry which is preliminary data.</text>
</comment>
<feature type="domain" description="Tuftelin interacting protein N-terminal" evidence="2">
    <location>
        <begin position="3"/>
        <end position="69"/>
    </location>
</feature>
<evidence type="ECO:0000313" key="3">
    <source>
        <dbReference type="EMBL" id="GBP97377.1"/>
    </source>
</evidence>
<proteinExistence type="predicted"/>
<dbReference type="AlphaFoldDB" id="A0A4C2AEY7"/>